<dbReference type="Proteomes" id="UP001569512">
    <property type="component" value="Unassembled WGS sequence"/>
</dbReference>
<dbReference type="EMBL" id="JBGMSU010000030">
    <property type="protein sequence ID" value="MFA0940793.1"/>
    <property type="molecule type" value="Genomic_DNA"/>
</dbReference>
<proteinExistence type="predicted"/>
<dbReference type="RefSeq" id="WP_371903837.1">
    <property type="nucleotide sequence ID" value="NZ_JBGMSS010000021.1"/>
</dbReference>
<accession>A0ABV4PL12</accession>
<comment type="caution">
    <text evidence="1">The sequence shown here is derived from an EMBL/GenBank/DDBJ whole genome shotgun (WGS) entry which is preliminary data.</text>
</comment>
<sequence length="110" mass="12318">MLLHVVYLGENLKIHLNMKPANTLTLDWHNVVDLVRNTRHSCQSPSLDVKGFNSREVGPQWGGNPERSATFIGIPTKHVFTPLYPQLSVHIPSGSTKLIITLKLPHCTFP</sequence>
<gene>
    <name evidence="1" type="ORF">ACDH53_25820</name>
</gene>
<evidence type="ECO:0000313" key="2">
    <source>
        <dbReference type="Proteomes" id="UP001569512"/>
    </source>
</evidence>
<name>A0ABV4PL12_9PSED</name>
<reference evidence="1 2" key="1">
    <citation type="submission" date="2024-06" db="EMBL/GenBank/DDBJ databases">
        <title>Genome sequences for Pseudomonas syringae strains with characterized LPS.</title>
        <authorList>
            <person name="Baltrus D.A."/>
            <person name="Krings L."/>
        </authorList>
    </citation>
    <scope>NUCLEOTIDE SEQUENCE [LARGE SCALE GENOMIC DNA]</scope>
    <source>
        <strain evidence="1 2">NCPPB2708</strain>
    </source>
</reference>
<organism evidence="1 2">
    <name type="scientific">Pseudomonas tremae</name>
    <dbReference type="NCBI Taxonomy" id="200454"/>
    <lineage>
        <taxon>Bacteria</taxon>
        <taxon>Pseudomonadati</taxon>
        <taxon>Pseudomonadota</taxon>
        <taxon>Gammaproteobacteria</taxon>
        <taxon>Pseudomonadales</taxon>
        <taxon>Pseudomonadaceae</taxon>
        <taxon>Pseudomonas</taxon>
    </lineage>
</organism>
<keyword evidence="2" id="KW-1185">Reference proteome</keyword>
<evidence type="ECO:0000313" key="1">
    <source>
        <dbReference type="EMBL" id="MFA0940793.1"/>
    </source>
</evidence>
<protein>
    <submittedName>
        <fullName evidence="1">Uncharacterized protein</fullName>
    </submittedName>
</protein>